<evidence type="ECO:0000256" key="2">
    <source>
        <dbReference type="ARBA" id="ARBA00022643"/>
    </source>
</evidence>
<keyword evidence="4" id="KW-0503">Monooxygenase</keyword>
<dbReference type="SUPFAM" id="SSF51679">
    <property type="entry name" value="Bacterial luciferase-like"/>
    <property type="match status" value="1"/>
</dbReference>
<organism evidence="7 8">
    <name type="scientific">Kribbella yunnanensis</name>
    <dbReference type="NCBI Taxonomy" id="190194"/>
    <lineage>
        <taxon>Bacteria</taxon>
        <taxon>Bacillati</taxon>
        <taxon>Actinomycetota</taxon>
        <taxon>Actinomycetes</taxon>
        <taxon>Propionibacteriales</taxon>
        <taxon>Kribbellaceae</taxon>
        <taxon>Kribbella</taxon>
    </lineage>
</organism>
<dbReference type="Proteomes" id="UP001500280">
    <property type="component" value="Unassembled WGS sequence"/>
</dbReference>
<feature type="compositionally biased region" description="Polar residues" evidence="5">
    <location>
        <begin position="180"/>
        <end position="196"/>
    </location>
</feature>
<proteinExistence type="predicted"/>
<dbReference type="InterPro" id="IPR036661">
    <property type="entry name" value="Luciferase-like_sf"/>
</dbReference>
<gene>
    <name evidence="7" type="ORF">GCM10009745_76500</name>
</gene>
<feature type="region of interest" description="Disordered" evidence="5">
    <location>
        <begin position="156"/>
        <end position="224"/>
    </location>
</feature>
<keyword evidence="2" id="KW-0288">FMN</keyword>
<comment type="caution">
    <text evidence="7">The sequence shown here is derived from an EMBL/GenBank/DDBJ whole genome shotgun (WGS) entry which is preliminary data.</text>
</comment>
<name>A0ABP4V2J0_9ACTN</name>
<evidence type="ECO:0000256" key="1">
    <source>
        <dbReference type="ARBA" id="ARBA00022630"/>
    </source>
</evidence>
<evidence type="ECO:0000256" key="5">
    <source>
        <dbReference type="SAM" id="MobiDB-lite"/>
    </source>
</evidence>
<dbReference type="Gene3D" id="3.20.20.30">
    <property type="entry name" value="Luciferase-like domain"/>
    <property type="match status" value="1"/>
</dbReference>
<evidence type="ECO:0000259" key="6">
    <source>
        <dbReference type="Pfam" id="PF00296"/>
    </source>
</evidence>
<accession>A0ABP4V2J0</accession>
<feature type="domain" description="Luciferase-like" evidence="6">
    <location>
        <begin position="15"/>
        <end position="163"/>
    </location>
</feature>
<dbReference type="EMBL" id="BAAANF010000027">
    <property type="protein sequence ID" value="GAA1716666.1"/>
    <property type="molecule type" value="Genomic_DNA"/>
</dbReference>
<evidence type="ECO:0000256" key="3">
    <source>
        <dbReference type="ARBA" id="ARBA00023002"/>
    </source>
</evidence>
<keyword evidence="8" id="KW-1185">Reference proteome</keyword>
<sequence>MEEEQVDVVLGVSTTAVAEVRAAAVAADRAGLDLIGIQDEPYFGHLVDAFALIADLLTRTERIQVFPDVVPLPLRPAAGLARTASSLSLLSGGRFQLGLGAGGVWDAMTSMGVERLAPAQSLAALEEAIALLRQLWRADAEVTADGDWYAVASTSTMPATESGQRRANASATNPPIECPTRTQGRGTFTTSSSFNNCAAPHTTGRSSETTSTGSAPEAPHPARS</sequence>
<dbReference type="InterPro" id="IPR050172">
    <property type="entry name" value="SsuD_RutA_monooxygenase"/>
</dbReference>
<keyword evidence="3" id="KW-0560">Oxidoreductase</keyword>
<feature type="compositionally biased region" description="Polar residues" evidence="5">
    <location>
        <begin position="156"/>
        <end position="173"/>
    </location>
</feature>
<evidence type="ECO:0000256" key="4">
    <source>
        <dbReference type="ARBA" id="ARBA00023033"/>
    </source>
</evidence>
<dbReference type="PANTHER" id="PTHR42847">
    <property type="entry name" value="ALKANESULFONATE MONOOXYGENASE"/>
    <property type="match status" value="1"/>
</dbReference>
<evidence type="ECO:0000313" key="8">
    <source>
        <dbReference type="Proteomes" id="UP001500280"/>
    </source>
</evidence>
<evidence type="ECO:0000313" key="7">
    <source>
        <dbReference type="EMBL" id="GAA1716666.1"/>
    </source>
</evidence>
<reference evidence="8" key="1">
    <citation type="journal article" date="2019" name="Int. J. Syst. Evol. Microbiol.">
        <title>The Global Catalogue of Microorganisms (GCM) 10K type strain sequencing project: providing services to taxonomists for standard genome sequencing and annotation.</title>
        <authorList>
            <consortium name="The Broad Institute Genomics Platform"/>
            <consortium name="The Broad Institute Genome Sequencing Center for Infectious Disease"/>
            <person name="Wu L."/>
            <person name="Ma J."/>
        </authorList>
    </citation>
    <scope>NUCLEOTIDE SEQUENCE [LARGE SCALE GENOMIC DNA]</scope>
    <source>
        <strain evidence="8">JCM 14307</strain>
    </source>
</reference>
<feature type="compositionally biased region" description="Low complexity" evidence="5">
    <location>
        <begin position="202"/>
        <end position="214"/>
    </location>
</feature>
<dbReference type="Pfam" id="PF00296">
    <property type="entry name" value="Bac_luciferase"/>
    <property type="match status" value="1"/>
</dbReference>
<dbReference type="InterPro" id="IPR011251">
    <property type="entry name" value="Luciferase-like_dom"/>
</dbReference>
<protein>
    <recommendedName>
        <fullName evidence="6">Luciferase-like domain-containing protein</fullName>
    </recommendedName>
</protein>
<keyword evidence="1" id="KW-0285">Flavoprotein</keyword>
<dbReference type="PANTHER" id="PTHR42847:SF4">
    <property type="entry name" value="ALKANESULFONATE MONOOXYGENASE-RELATED"/>
    <property type="match status" value="1"/>
</dbReference>